<comment type="caution">
    <text evidence="2">The sequence shown here is derived from an EMBL/GenBank/DDBJ whole genome shotgun (WGS) entry which is preliminary data.</text>
</comment>
<organism evidence="2 3">
    <name type="scientific">Achaetomium macrosporum</name>
    <dbReference type="NCBI Taxonomy" id="79813"/>
    <lineage>
        <taxon>Eukaryota</taxon>
        <taxon>Fungi</taxon>
        <taxon>Dikarya</taxon>
        <taxon>Ascomycota</taxon>
        <taxon>Pezizomycotina</taxon>
        <taxon>Sordariomycetes</taxon>
        <taxon>Sordariomycetidae</taxon>
        <taxon>Sordariales</taxon>
        <taxon>Chaetomiaceae</taxon>
        <taxon>Achaetomium</taxon>
    </lineage>
</organism>
<dbReference type="CDD" id="cd19817">
    <property type="entry name" value="Bbox1_ANCHR-like"/>
    <property type="match status" value="1"/>
</dbReference>
<feature type="region of interest" description="Disordered" evidence="1">
    <location>
        <begin position="184"/>
        <end position="207"/>
    </location>
</feature>
<dbReference type="PANTHER" id="PTHR46603:SF1">
    <property type="entry name" value="ABSCISSION_NOCUT CHECKPOINT REGULATOR"/>
    <property type="match status" value="1"/>
</dbReference>
<accession>A0AAN7CKZ3</accession>
<dbReference type="Proteomes" id="UP001303760">
    <property type="component" value="Unassembled WGS sequence"/>
</dbReference>
<dbReference type="SUPFAM" id="SSF57845">
    <property type="entry name" value="B-box zinc-binding domain"/>
    <property type="match status" value="1"/>
</dbReference>
<feature type="compositionally biased region" description="Basic and acidic residues" evidence="1">
    <location>
        <begin position="234"/>
        <end position="248"/>
    </location>
</feature>
<reference evidence="2" key="1">
    <citation type="journal article" date="2023" name="Mol. Phylogenet. Evol.">
        <title>Genome-scale phylogeny and comparative genomics of the fungal order Sordariales.</title>
        <authorList>
            <person name="Hensen N."/>
            <person name="Bonometti L."/>
            <person name="Westerberg I."/>
            <person name="Brannstrom I.O."/>
            <person name="Guillou S."/>
            <person name="Cros-Aarteil S."/>
            <person name="Calhoun S."/>
            <person name="Haridas S."/>
            <person name="Kuo A."/>
            <person name="Mondo S."/>
            <person name="Pangilinan J."/>
            <person name="Riley R."/>
            <person name="LaButti K."/>
            <person name="Andreopoulos B."/>
            <person name="Lipzen A."/>
            <person name="Chen C."/>
            <person name="Yan M."/>
            <person name="Daum C."/>
            <person name="Ng V."/>
            <person name="Clum A."/>
            <person name="Steindorff A."/>
            <person name="Ohm R.A."/>
            <person name="Martin F."/>
            <person name="Silar P."/>
            <person name="Natvig D.O."/>
            <person name="Lalanne C."/>
            <person name="Gautier V."/>
            <person name="Ament-Velasquez S.L."/>
            <person name="Kruys A."/>
            <person name="Hutchinson M.I."/>
            <person name="Powell A.J."/>
            <person name="Barry K."/>
            <person name="Miller A.N."/>
            <person name="Grigoriev I.V."/>
            <person name="Debuchy R."/>
            <person name="Gladieux P."/>
            <person name="Hiltunen Thoren M."/>
            <person name="Johannesson H."/>
        </authorList>
    </citation>
    <scope>NUCLEOTIDE SEQUENCE</scope>
    <source>
        <strain evidence="2">CBS 532.94</strain>
    </source>
</reference>
<feature type="compositionally biased region" description="Basic and acidic residues" evidence="1">
    <location>
        <begin position="99"/>
        <end position="108"/>
    </location>
</feature>
<reference evidence="2" key="2">
    <citation type="submission" date="2023-05" db="EMBL/GenBank/DDBJ databases">
        <authorList>
            <consortium name="Lawrence Berkeley National Laboratory"/>
            <person name="Steindorff A."/>
            <person name="Hensen N."/>
            <person name="Bonometti L."/>
            <person name="Westerberg I."/>
            <person name="Brannstrom I.O."/>
            <person name="Guillou S."/>
            <person name="Cros-Aarteil S."/>
            <person name="Calhoun S."/>
            <person name="Haridas S."/>
            <person name="Kuo A."/>
            <person name="Mondo S."/>
            <person name="Pangilinan J."/>
            <person name="Riley R."/>
            <person name="Labutti K."/>
            <person name="Andreopoulos B."/>
            <person name="Lipzen A."/>
            <person name="Chen C."/>
            <person name="Yanf M."/>
            <person name="Daum C."/>
            <person name="Ng V."/>
            <person name="Clum A."/>
            <person name="Ohm R."/>
            <person name="Martin F."/>
            <person name="Silar P."/>
            <person name="Natvig D."/>
            <person name="Lalanne C."/>
            <person name="Gautier V."/>
            <person name="Ament-Velasquez S.L."/>
            <person name="Kruys A."/>
            <person name="Hutchinson M.I."/>
            <person name="Powell A.J."/>
            <person name="Barry K."/>
            <person name="Miller A.N."/>
            <person name="Grigoriev I.V."/>
            <person name="Debuchy R."/>
            <person name="Gladieux P."/>
            <person name="Thoren M.H."/>
            <person name="Johannesson H."/>
        </authorList>
    </citation>
    <scope>NUCLEOTIDE SEQUENCE</scope>
    <source>
        <strain evidence="2">CBS 532.94</strain>
    </source>
</reference>
<gene>
    <name evidence="2" type="ORF">C8A03DRAFT_40019</name>
</gene>
<dbReference type="InterPro" id="IPR044553">
    <property type="entry name" value="Bbox1_ANCHR"/>
</dbReference>
<feature type="compositionally biased region" description="Acidic residues" evidence="1">
    <location>
        <begin position="197"/>
        <end position="207"/>
    </location>
</feature>
<feature type="compositionally biased region" description="Basic and acidic residues" evidence="1">
    <location>
        <begin position="60"/>
        <end position="71"/>
    </location>
</feature>
<feature type="compositionally biased region" description="Basic and acidic residues" evidence="1">
    <location>
        <begin position="41"/>
        <end position="51"/>
    </location>
</feature>
<evidence type="ECO:0008006" key="4">
    <source>
        <dbReference type="Google" id="ProtNLM"/>
    </source>
</evidence>
<keyword evidence="3" id="KW-1185">Reference proteome</keyword>
<feature type="compositionally biased region" description="Polar residues" evidence="1">
    <location>
        <begin position="112"/>
        <end position="122"/>
    </location>
</feature>
<feature type="region of interest" description="Disordered" evidence="1">
    <location>
        <begin position="224"/>
        <end position="257"/>
    </location>
</feature>
<evidence type="ECO:0000313" key="3">
    <source>
        <dbReference type="Proteomes" id="UP001303760"/>
    </source>
</evidence>
<dbReference type="PANTHER" id="PTHR46603">
    <property type="entry name" value="ABSCISSION/NOCUT CHECKPOINT REGULATOR"/>
    <property type="match status" value="1"/>
</dbReference>
<feature type="region of interest" description="Disordered" evidence="1">
    <location>
        <begin position="17"/>
        <end position="134"/>
    </location>
</feature>
<dbReference type="EMBL" id="MU860005">
    <property type="protein sequence ID" value="KAK4242678.1"/>
    <property type="molecule type" value="Genomic_DNA"/>
</dbReference>
<evidence type="ECO:0000313" key="2">
    <source>
        <dbReference type="EMBL" id="KAK4242678.1"/>
    </source>
</evidence>
<protein>
    <recommendedName>
        <fullName evidence="4">Abscission/NoCut checkpoint regulator</fullName>
    </recommendedName>
</protein>
<evidence type="ECO:0000256" key="1">
    <source>
        <dbReference type="SAM" id="MobiDB-lite"/>
    </source>
</evidence>
<proteinExistence type="predicted"/>
<name>A0AAN7CKZ3_9PEZI</name>
<sequence length="392" mass="42841">MPCPDDQSLLDRLNALRPPSISLGKSANSALSPGPKAQPVSREDALTERLRLLRSQPVKISRDENVSHGRDLPQPPGIPGGNGVGRAASPPVEPPAVDLSRDAKDKAVSKAPSVSPTASENGNQKRDPYYLPELGEDDEDAFDVLLEGFAHERFDLAADDDAAHDLEPRRDAWKVAELLESLQNRSRSSDSKNMEETLLEDDDDSDGEQMAHAVNTVLSQIGDEINSLPAPPDILERYTPSEEPRDEQNSTAIRGDESLLTLPAVPSQLVDPVLATKEEDTFEKNIASRLASLRGLGSLDELGLPSAPTFRPQDRRTSSTILGKGLLRSSKYTDEDQTTWCVVCLEDAAIRCVGCDNDAYCARCWKEMHVGPSAGYDERGHNWVKFERSSHS</sequence>
<dbReference type="AlphaFoldDB" id="A0AAN7CKZ3"/>
<dbReference type="Pfam" id="PF22586">
    <property type="entry name" value="ANCHR-like_BBOX"/>
    <property type="match status" value="1"/>
</dbReference>